<protein>
    <recommendedName>
        <fullName evidence="6">FERM and PDZ domain-containing protein 4</fullName>
    </recommendedName>
</protein>
<dbReference type="PROSITE" id="PS50106">
    <property type="entry name" value="PDZ"/>
    <property type="match status" value="1"/>
</dbReference>
<dbReference type="InterPro" id="IPR001202">
    <property type="entry name" value="WW_dom"/>
</dbReference>
<dbReference type="SMART" id="SM00456">
    <property type="entry name" value="WW"/>
    <property type="match status" value="1"/>
</dbReference>
<feature type="domain" description="PDZ" evidence="3">
    <location>
        <begin position="132"/>
        <end position="173"/>
    </location>
</feature>
<dbReference type="Proteomes" id="UP000037510">
    <property type="component" value="Unassembled WGS sequence"/>
</dbReference>
<dbReference type="Gene3D" id="2.20.70.10">
    <property type="match status" value="1"/>
</dbReference>
<feature type="region of interest" description="Disordered" evidence="1">
    <location>
        <begin position="701"/>
        <end position="745"/>
    </location>
</feature>
<organism evidence="4 5">
    <name type="scientific">Operophtera brumata</name>
    <name type="common">Winter moth</name>
    <name type="synonym">Phalaena brumata</name>
    <dbReference type="NCBI Taxonomy" id="104452"/>
    <lineage>
        <taxon>Eukaryota</taxon>
        <taxon>Metazoa</taxon>
        <taxon>Ecdysozoa</taxon>
        <taxon>Arthropoda</taxon>
        <taxon>Hexapoda</taxon>
        <taxon>Insecta</taxon>
        <taxon>Pterygota</taxon>
        <taxon>Neoptera</taxon>
        <taxon>Endopterygota</taxon>
        <taxon>Lepidoptera</taxon>
        <taxon>Glossata</taxon>
        <taxon>Ditrysia</taxon>
        <taxon>Geometroidea</taxon>
        <taxon>Geometridae</taxon>
        <taxon>Larentiinae</taxon>
        <taxon>Operophtera</taxon>
    </lineage>
</organism>
<dbReference type="SUPFAM" id="SSF47031">
    <property type="entry name" value="Second domain of FERM"/>
    <property type="match status" value="1"/>
</dbReference>
<feature type="region of interest" description="Disordered" evidence="1">
    <location>
        <begin position="1238"/>
        <end position="1267"/>
    </location>
</feature>
<feature type="region of interest" description="Disordered" evidence="1">
    <location>
        <begin position="990"/>
        <end position="1055"/>
    </location>
</feature>
<evidence type="ECO:0000259" key="2">
    <source>
        <dbReference type="PROSITE" id="PS50020"/>
    </source>
</evidence>
<feature type="compositionally biased region" description="Basic and acidic residues" evidence="1">
    <location>
        <begin position="606"/>
        <end position="617"/>
    </location>
</feature>
<proteinExistence type="predicted"/>
<evidence type="ECO:0000259" key="3">
    <source>
        <dbReference type="PROSITE" id="PS50106"/>
    </source>
</evidence>
<feature type="compositionally biased region" description="Basic and acidic residues" evidence="1">
    <location>
        <begin position="940"/>
        <end position="956"/>
    </location>
</feature>
<dbReference type="Gene3D" id="1.20.80.10">
    <property type="match status" value="1"/>
</dbReference>
<feature type="compositionally biased region" description="Basic and acidic residues" evidence="1">
    <location>
        <begin position="1029"/>
        <end position="1041"/>
    </location>
</feature>
<dbReference type="Gene3D" id="2.30.42.10">
    <property type="match status" value="1"/>
</dbReference>
<dbReference type="CDD" id="cd14473">
    <property type="entry name" value="FERM_B-lobe"/>
    <property type="match status" value="1"/>
</dbReference>
<gene>
    <name evidence="4" type="ORF">OBRU01_05345</name>
</gene>
<sequence>MTFVAATPDNREETACLSSKRVNTCQQTLPPHITRTASWLPPAESWPTPTRDGSSAGSSQSPEEEDLPYGWEQAFDGRGKSYYINHVNKTTTYVAPEGCSCESPPAPRDVVLARDAELGFGFVAGSEKPVLLEPGDQILCVNGEDVSLAAREHVISAVRACTDQVTLRVCQPARAGNPARRSALLSAAKRARLRARPPRVRFADSNGQTKSFKYDTMTTVADVVTSLKDKLCITAEEHFSLVVEHVKMFMPVSAADLAQRDLAALDYLYLQCCNDVAQERFAPELQPEVALRLAALHMHQHALTNNLREFGLERFVPSGLLESMKRKELRRLAKLHYLDIVGGLPSYGAKCFSSSRPERVLLPQSIASLEEVEGIRVKRESSGSADVAIFLQRDRVLALLMDERDAAEMPLVIAGYYRLATGKELNVELEREPITEDIAKWSYLHYDDQNILSKKHFAIFSMPPPYHSTPDQSKANLDTNMNSSIANRNHSNNSSPLIGYEKQGILGHDVHFEKCKRNEDFRLFDPNDECYLDDGMGFDLQSVLSMELLENASNPKLVEAKNEEVLRRVAEMQKLVENSEQYLTENREYQDDTYHEGILRDEFLGRESSVDHDHAESDTESNTSRMSMADDTPGILKHSDSLLLLTETINQGLSVLHIPEISKESGSSNLTMRQSQGLSAILNNCGLTDALLALNTDLQSESDNDSLYTPTNSPIRRNQNRTTTHKAVRTSFGLHSPDNTTDSKETNLREYLNQLREKSSKEEAAVDYQYFYPDGAVEGDAELIDLTLIPPPQTPDELDGIAQVPQILPAVPPSFADEKANSQENLATSPNAAELEEFIATVTIQPPTVRVTPAIELTPEEILSYIIPPPPGSNYSTLDRDQVSYVNQAQIAEAKRELNKNGDIKTSNGDVVRGTLSVSEIRNMFSSKSLSDARNSLLLKEKSKDKTVQGKSDSPKGKRKSVTSDKQSNGSAHVIEYPTVERKGMFSCCTKDKNKSDDDSEESEKVESQIQNSDSMPDVCEIRPPPRRKSTEIKKPPERPPKIPPIPAPRPRSNSFTCMNNELSAVEIPTNHFSTLNNRKLNYKVICDINEQYMQTPPRLPPRLENRVLSPPPPLLLPPKKPPLPPVPSIEVLRLKSAKLSSVRNPEVRLASIGSPHFQRNLNTYRNLEIENRLTDEECQALRSTPNYSSLTLQNRHVRSNSETKNTILKNKEMSTALSLCSPQMNRRFSNRPDILNGAAGNDQKVFSPPFDRKSFRRDSASPTPKVQNHVRFKEDVKPDLDDIPTPPSPPTVKFPEFSGNNGHVSIENLLCKTEVAVDGLLQRLHQRARSELTSCAVSLVGASRTLVGALGGTHAAAAAALADCLTPLRRLSDLAQLAGAEMAETIHEHNAKKSLAQSQDSTLEGQLALRAECLANVLATLLRSLRVFSP</sequence>
<dbReference type="InterPro" id="IPR036034">
    <property type="entry name" value="PDZ_sf"/>
</dbReference>
<dbReference type="InterPro" id="IPR019749">
    <property type="entry name" value="Band_41_domain"/>
</dbReference>
<feature type="compositionally biased region" description="Polar residues" evidence="1">
    <location>
        <begin position="701"/>
        <end position="722"/>
    </location>
</feature>
<feature type="domain" description="WW" evidence="2">
    <location>
        <begin position="65"/>
        <end position="98"/>
    </location>
</feature>
<dbReference type="InterPro" id="IPR001478">
    <property type="entry name" value="PDZ"/>
</dbReference>
<feature type="region of interest" description="Disordered" evidence="1">
    <location>
        <begin position="940"/>
        <end position="977"/>
    </location>
</feature>
<reference evidence="4 5" key="1">
    <citation type="journal article" date="2015" name="Genome Biol. Evol.">
        <title>The genome of winter moth (Operophtera brumata) provides a genomic perspective on sexual dimorphism and phenology.</title>
        <authorList>
            <person name="Derks M.F."/>
            <person name="Smit S."/>
            <person name="Salis L."/>
            <person name="Schijlen E."/>
            <person name="Bossers A."/>
            <person name="Mateman C."/>
            <person name="Pijl A.S."/>
            <person name="de Ridder D."/>
            <person name="Groenen M.A."/>
            <person name="Visser M.E."/>
            <person name="Megens H.J."/>
        </authorList>
    </citation>
    <scope>NUCLEOTIDE SEQUENCE [LARGE SCALE GENOMIC DNA]</scope>
    <source>
        <strain evidence="4">WM2013NL</strain>
        <tissue evidence="4">Head and thorax</tissue>
    </source>
</reference>
<dbReference type="InterPro" id="IPR014352">
    <property type="entry name" value="FERM/acyl-CoA-bd_prot_sf"/>
</dbReference>
<dbReference type="CDD" id="cd00201">
    <property type="entry name" value="WW"/>
    <property type="match status" value="1"/>
</dbReference>
<comment type="caution">
    <text evidence="4">The sequence shown here is derived from an EMBL/GenBank/DDBJ whole genome shotgun (WGS) entry which is preliminary data.</text>
</comment>
<dbReference type="PROSITE" id="PS50020">
    <property type="entry name" value="WW_DOMAIN_2"/>
    <property type="match status" value="1"/>
</dbReference>
<accession>A0A0L7LN79</accession>
<dbReference type="SMART" id="SM00295">
    <property type="entry name" value="B41"/>
    <property type="match status" value="1"/>
</dbReference>
<dbReference type="Pfam" id="PF00373">
    <property type="entry name" value="FERM_M"/>
    <property type="match status" value="1"/>
</dbReference>
<dbReference type="InterPro" id="IPR035963">
    <property type="entry name" value="FERM_2"/>
</dbReference>
<evidence type="ECO:0008006" key="6">
    <source>
        <dbReference type="Google" id="ProtNLM"/>
    </source>
</evidence>
<feature type="region of interest" description="Disordered" evidence="1">
    <location>
        <begin position="33"/>
        <end position="68"/>
    </location>
</feature>
<dbReference type="PANTHER" id="PTHR46221">
    <property type="entry name" value="FERM AND PDZ DOMAIN-CONTAINING PROTEIN FAMILY MEMBER"/>
    <property type="match status" value="1"/>
</dbReference>
<dbReference type="SUPFAM" id="SSF51045">
    <property type="entry name" value="WW domain"/>
    <property type="match status" value="1"/>
</dbReference>
<feature type="region of interest" description="Disordered" evidence="1">
    <location>
        <begin position="606"/>
        <end position="633"/>
    </location>
</feature>
<dbReference type="PANTHER" id="PTHR46221:SF3">
    <property type="entry name" value="FERM AND PDZ DOMAIN-CONTAINING PROTEIN 4"/>
    <property type="match status" value="1"/>
</dbReference>
<evidence type="ECO:0000256" key="1">
    <source>
        <dbReference type="SAM" id="MobiDB-lite"/>
    </source>
</evidence>
<dbReference type="GO" id="GO:0048513">
    <property type="term" value="P:animal organ development"/>
    <property type="evidence" value="ECO:0007669"/>
    <property type="project" value="UniProtKB-ARBA"/>
</dbReference>
<feature type="compositionally biased region" description="Basic and acidic residues" evidence="1">
    <location>
        <begin position="1251"/>
        <end position="1260"/>
    </location>
</feature>
<evidence type="ECO:0000313" key="5">
    <source>
        <dbReference type="Proteomes" id="UP000037510"/>
    </source>
</evidence>
<dbReference type="STRING" id="104452.A0A0L7LN79"/>
<dbReference type="SUPFAM" id="SSF50156">
    <property type="entry name" value="PDZ domain-like"/>
    <property type="match status" value="1"/>
</dbReference>
<dbReference type="InterPro" id="IPR019748">
    <property type="entry name" value="FERM_central"/>
</dbReference>
<dbReference type="InterPro" id="IPR036020">
    <property type="entry name" value="WW_dom_sf"/>
</dbReference>
<dbReference type="GO" id="GO:0048731">
    <property type="term" value="P:system development"/>
    <property type="evidence" value="ECO:0007669"/>
    <property type="project" value="UniProtKB-ARBA"/>
</dbReference>
<feature type="compositionally biased region" description="Polar residues" evidence="1">
    <location>
        <begin position="47"/>
        <end position="61"/>
    </location>
</feature>
<name>A0A0L7LN79_OPEBR</name>
<evidence type="ECO:0000313" key="4">
    <source>
        <dbReference type="EMBL" id="KOB76907.1"/>
    </source>
</evidence>
<keyword evidence="5" id="KW-1185">Reference proteome</keyword>
<dbReference type="EMBL" id="JTDY01000498">
    <property type="protein sequence ID" value="KOB76907.1"/>
    <property type="molecule type" value="Genomic_DNA"/>
</dbReference>
<dbReference type="Pfam" id="PF00397">
    <property type="entry name" value="WW"/>
    <property type="match status" value="1"/>
</dbReference>
<feature type="compositionally biased region" description="Basic and acidic residues" evidence="1">
    <location>
        <begin position="990"/>
        <end position="1007"/>
    </location>
</feature>